<feature type="compositionally biased region" description="Basic and acidic residues" evidence="1">
    <location>
        <begin position="409"/>
        <end position="438"/>
    </location>
</feature>
<feature type="compositionally biased region" description="Polar residues" evidence="1">
    <location>
        <begin position="915"/>
        <end position="926"/>
    </location>
</feature>
<keyword evidence="3" id="KW-1185">Reference proteome</keyword>
<feature type="compositionally biased region" description="Basic and acidic residues" evidence="1">
    <location>
        <begin position="708"/>
        <end position="733"/>
    </location>
</feature>
<reference evidence="2 3" key="1">
    <citation type="submission" date="2024-04" db="EMBL/GenBank/DDBJ databases">
        <authorList>
            <person name="Rising A."/>
            <person name="Reimegard J."/>
            <person name="Sonavane S."/>
            <person name="Akerstrom W."/>
            <person name="Nylinder S."/>
            <person name="Hedman E."/>
            <person name="Kallberg Y."/>
        </authorList>
    </citation>
    <scope>NUCLEOTIDE SEQUENCE [LARGE SCALE GENOMIC DNA]</scope>
</reference>
<feature type="region of interest" description="Disordered" evidence="1">
    <location>
        <begin position="528"/>
        <end position="555"/>
    </location>
</feature>
<proteinExistence type="predicted"/>
<dbReference type="EMBL" id="CAXIEN010000387">
    <property type="protein sequence ID" value="CAL1296028.1"/>
    <property type="molecule type" value="Genomic_DNA"/>
</dbReference>
<name>A0AAV2BL13_9ARAC</name>
<sequence>MDENSSSRTKSFSDSEINLLDSEKLVVESCRTRNHSEKNFAFLKPQKQKFSRKRNENNSDIVSYTNNQSFEAVISSLRSFSIPSRQEIKDIDDEAKISVSDNPSCIQHREGIEDEMKSPSRNENVLQDKQNANEAYGDYCNVDVSSVSDPEHQELTIGEHVSKKYSPGAILKKQMAYEEQSDHQKREIRNVNTEISSPYQVLERVNIIGTSLENDLVGEPRCLAIKKYAADEDEDFDLDLVMTADIEDEEDELLMEKQTEKKKKNSHPDPNDMFLDDDSDDVTELKKIQYVNLASPGKNGKTWDYSKLEKEEGELSPDLYRTHSDVDNSKTIGSKKARATESNLEFLNKVNRCFRHLEREFSNMHVPQESKRLVGHLRDLLCVVERMKRKLTVLIDSANSRRNVSHSKSKADADSRSSKEKDHKNAENSHKSLREENSRAINHPDYQGFDDIQTKQLNKYLEERRKKYYEKRAENYLSQNVLAPQLKLDDVLSKKEHLRRTHTGSKIERQRVRSLFKRQMNLITQQIIQQSDQDKHQTPKKMPGTKSASHRERRSTLENLKTLDDMESFLDLLKTKKGEKITPEDIIRDIRKKKLLKFTTKKNSPAPKTRTLPVLLTGAKEDEVNITKLIIDSSINLVQLNDRSVKEQPEKRTENTEKFCQQNEKQTKEVVKNQKECESDKMQDEQTRKSNSSHSLNAKQPSKSNLSKLERPKEQKASKNMIKRGEIDNESKEAALNGIEFCGGKSAPSPKEVIDSSLLKRNSKETKRGESLFHSRTSDFEKDSWEIFPENSKKRIRKKSSEPKSSESDSDSQRDQILKKRKRNESEGDSRRKLSSSDSKRDSVSERKSRTRYRSDVGAVIDGPGEKRPEELLTKKLFIVGDKNLAILDNYFCVKVKDNQIYLKKVGKSRRSRYQHSNEQRPSQIKEQAVETSDKRNHRRKEKNEQPSDSENVGATLKEMEDFLQQLRSKKDSSEKQHDIPLQSQQIREMKFMARIQAKRKAKLMACVSTTPDISVKEAKFLKDLENRSKNPGDSPETESKKQKLMEKIRAETDFIVLSQKQAAALEDDPLSDVKTFLNMIKEAESTNDENSKQFYVSFSLKRSDVKKLENITAGKASALSEESQKLLNSVRAKMRAKKAPTTLESEELQADV</sequence>
<gene>
    <name evidence="2" type="ORF">LARSCL_LOCUS19598</name>
</gene>
<feature type="compositionally biased region" description="Basic and acidic residues" evidence="1">
    <location>
        <begin position="799"/>
        <end position="832"/>
    </location>
</feature>
<evidence type="ECO:0000256" key="1">
    <source>
        <dbReference type="SAM" id="MobiDB-lite"/>
    </source>
</evidence>
<feature type="region of interest" description="Disordered" evidence="1">
    <location>
        <begin position="257"/>
        <end position="276"/>
    </location>
</feature>
<protein>
    <submittedName>
        <fullName evidence="2">Uncharacterized protein</fullName>
    </submittedName>
</protein>
<dbReference type="AlphaFoldDB" id="A0AAV2BL13"/>
<feature type="compositionally biased region" description="Basic and acidic residues" evidence="1">
    <location>
        <begin position="762"/>
        <end position="785"/>
    </location>
</feature>
<comment type="caution">
    <text evidence="2">The sequence shown here is derived from an EMBL/GenBank/DDBJ whole genome shotgun (WGS) entry which is preliminary data.</text>
</comment>
<organism evidence="2 3">
    <name type="scientific">Larinioides sclopetarius</name>
    <dbReference type="NCBI Taxonomy" id="280406"/>
    <lineage>
        <taxon>Eukaryota</taxon>
        <taxon>Metazoa</taxon>
        <taxon>Ecdysozoa</taxon>
        <taxon>Arthropoda</taxon>
        <taxon>Chelicerata</taxon>
        <taxon>Arachnida</taxon>
        <taxon>Araneae</taxon>
        <taxon>Araneomorphae</taxon>
        <taxon>Entelegynae</taxon>
        <taxon>Araneoidea</taxon>
        <taxon>Araneidae</taxon>
        <taxon>Larinioides</taxon>
    </lineage>
</organism>
<feature type="region of interest" description="Disordered" evidence="1">
    <location>
        <begin position="967"/>
        <end position="986"/>
    </location>
</feature>
<feature type="region of interest" description="Disordered" evidence="1">
    <location>
        <begin position="907"/>
        <end position="954"/>
    </location>
</feature>
<feature type="region of interest" description="Disordered" evidence="1">
    <location>
        <begin position="400"/>
        <end position="449"/>
    </location>
</feature>
<evidence type="ECO:0000313" key="2">
    <source>
        <dbReference type="EMBL" id="CAL1296028.1"/>
    </source>
</evidence>
<feature type="compositionally biased region" description="Basic and acidic residues" evidence="1">
    <location>
        <begin position="644"/>
        <end position="657"/>
    </location>
</feature>
<feature type="region of interest" description="Disordered" evidence="1">
    <location>
        <begin position="1134"/>
        <end position="1153"/>
    </location>
</feature>
<feature type="compositionally biased region" description="Basic and acidic residues" evidence="1">
    <location>
        <begin position="665"/>
        <end position="688"/>
    </location>
</feature>
<dbReference type="Proteomes" id="UP001497382">
    <property type="component" value="Unassembled WGS sequence"/>
</dbReference>
<accession>A0AAV2BL13</accession>
<feature type="compositionally biased region" description="Polar residues" evidence="1">
    <location>
        <begin position="689"/>
        <end position="707"/>
    </location>
</feature>
<feature type="region of interest" description="Disordered" evidence="1">
    <location>
        <begin position="644"/>
        <end position="868"/>
    </location>
</feature>
<evidence type="ECO:0000313" key="3">
    <source>
        <dbReference type="Proteomes" id="UP001497382"/>
    </source>
</evidence>
<feature type="compositionally biased region" description="Basic and acidic residues" evidence="1">
    <location>
        <begin position="838"/>
        <end position="848"/>
    </location>
</feature>
<feature type="compositionally biased region" description="Basic and acidic residues" evidence="1">
    <location>
        <begin position="969"/>
        <end position="979"/>
    </location>
</feature>